<protein>
    <recommendedName>
        <fullName evidence="3">Phage tail protein</fullName>
    </recommendedName>
</protein>
<comment type="caution">
    <text evidence="1">The sequence shown here is derived from an EMBL/GenBank/DDBJ whole genome shotgun (WGS) entry which is preliminary data.</text>
</comment>
<dbReference type="EMBL" id="JAMSKV010000003">
    <property type="protein sequence ID" value="MCQ8277794.1"/>
    <property type="molecule type" value="Genomic_DNA"/>
</dbReference>
<evidence type="ECO:0008006" key="3">
    <source>
        <dbReference type="Google" id="ProtNLM"/>
    </source>
</evidence>
<reference evidence="1 2" key="1">
    <citation type="submission" date="2022-06" db="EMBL/GenBank/DDBJ databases">
        <title>Endosaccharibacter gen. nov., sp. nov., endophytic bacteria isolated from sugarcane.</title>
        <authorList>
            <person name="Pitiwittayakul N."/>
            <person name="Yukphan P."/>
            <person name="Charoenyingcharoen P."/>
            <person name="Tanasupawat S."/>
        </authorList>
    </citation>
    <scope>NUCLEOTIDE SEQUENCE [LARGE SCALE GENOMIC DNA]</scope>
    <source>
        <strain evidence="1 2">KSS8</strain>
    </source>
</reference>
<sequence length="122" mass="12596">MADLSHLVGGDLFVGPGGRLSLVAGSEATQQRVLRRLLTSRGSYIWQPAYGAGLPGLVGQVASQQQVSAIIKTQMTLEPSVLSSPEPVVRVTVGTLGDISAVISYSEAETGLTETVSLSTGV</sequence>
<proteinExistence type="predicted"/>
<organism evidence="1 2">
    <name type="scientific">Endosaccharibacter trunci</name>
    <dbReference type="NCBI Taxonomy" id="2812733"/>
    <lineage>
        <taxon>Bacteria</taxon>
        <taxon>Pseudomonadati</taxon>
        <taxon>Pseudomonadota</taxon>
        <taxon>Alphaproteobacteria</taxon>
        <taxon>Acetobacterales</taxon>
        <taxon>Acetobacteraceae</taxon>
        <taxon>Endosaccharibacter</taxon>
    </lineage>
</organism>
<keyword evidence="2" id="KW-1185">Reference proteome</keyword>
<gene>
    <name evidence="1" type="ORF">NFI95_04965</name>
</gene>
<accession>A0ABT1W4L0</accession>
<name>A0ABT1W4L0_9PROT</name>
<dbReference type="RefSeq" id="WP_422863255.1">
    <property type="nucleotide sequence ID" value="NZ_JAMSKV010000003.1"/>
</dbReference>
<dbReference type="Proteomes" id="UP001524587">
    <property type="component" value="Unassembled WGS sequence"/>
</dbReference>
<evidence type="ECO:0000313" key="2">
    <source>
        <dbReference type="Proteomes" id="UP001524587"/>
    </source>
</evidence>
<evidence type="ECO:0000313" key="1">
    <source>
        <dbReference type="EMBL" id="MCQ8277794.1"/>
    </source>
</evidence>
<dbReference type="SUPFAM" id="SSF160719">
    <property type="entry name" value="gpW/gp25-like"/>
    <property type="match status" value="1"/>
</dbReference>
<dbReference type="Gene3D" id="3.10.450.40">
    <property type="match status" value="1"/>
</dbReference>